<evidence type="ECO:0000313" key="3">
    <source>
        <dbReference type="EMBL" id="RLQ84385.1"/>
    </source>
</evidence>
<keyword evidence="1" id="KW-0812">Transmembrane</keyword>
<keyword evidence="1" id="KW-1133">Transmembrane helix</keyword>
<reference evidence="3 4" key="1">
    <citation type="submission" date="2018-10" db="EMBL/GenBank/DDBJ databases">
        <authorList>
            <person name="Li J."/>
        </authorList>
    </citation>
    <scope>NUCLEOTIDE SEQUENCE [LARGE SCALE GENOMIC DNA]</scope>
    <source>
        <strain evidence="3 4">ZD1-4</strain>
    </source>
</reference>
<keyword evidence="4" id="KW-1185">Reference proteome</keyword>
<name>A0A3L7J2B1_9MICO</name>
<accession>A0A3L7J2B1</accession>
<evidence type="ECO:0000256" key="1">
    <source>
        <dbReference type="SAM" id="Phobius"/>
    </source>
</evidence>
<organism evidence="3 4">
    <name type="scientific">Mycetocola zhadangensis</name>
    <dbReference type="NCBI Taxonomy" id="1164595"/>
    <lineage>
        <taxon>Bacteria</taxon>
        <taxon>Bacillati</taxon>
        <taxon>Actinomycetota</taxon>
        <taxon>Actinomycetes</taxon>
        <taxon>Micrococcales</taxon>
        <taxon>Microbacteriaceae</taxon>
        <taxon>Mycetocola</taxon>
    </lineage>
</organism>
<gene>
    <name evidence="3" type="ORF">D9V28_09315</name>
</gene>
<comment type="caution">
    <text evidence="3">The sequence shown here is derived from an EMBL/GenBank/DDBJ whole genome shotgun (WGS) entry which is preliminary data.</text>
</comment>
<dbReference type="AlphaFoldDB" id="A0A3L7J2B1"/>
<feature type="domain" description="DUF2062" evidence="2">
    <location>
        <begin position="16"/>
        <end position="101"/>
    </location>
</feature>
<dbReference type="EMBL" id="RCWJ01000002">
    <property type="protein sequence ID" value="RLQ84385.1"/>
    <property type="molecule type" value="Genomic_DNA"/>
</dbReference>
<dbReference type="Proteomes" id="UP000282460">
    <property type="component" value="Unassembled WGS sequence"/>
</dbReference>
<feature type="transmembrane region" description="Helical" evidence="1">
    <location>
        <begin position="105"/>
        <end position="127"/>
    </location>
</feature>
<evidence type="ECO:0000313" key="4">
    <source>
        <dbReference type="Proteomes" id="UP000282460"/>
    </source>
</evidence>
<protein>
    <submittedName>
        <fullName evidence="3">DUF2062 domain-containing protein</fullName>
    </submittedName>
</protein>
<feature type="transmembrane region" description="Helical" evidence="1">
    <location>
        <begin position="159"/>
        <end position="184"/>
    </location>
</feature>
<keyword evidence="1" id="KW-0472">Membrane</keyword>
<proteinExistence type="predicted"/>
<sequence>MLAGAVSFTLMSLGFALFMIPLVLGLLGAFISTLISWVANNNPEDFNANGGPSPDELEGFFADAWSTFFPWFIGALILGIIIWILGYFSSLWILRSHRVHRPVAVTWSGLGIAIVGSFLLSALSSPISGLFNLWTPNFDGGDLGSGGVPSLENFDFSPVIGAGALLSLVSLVINAAIGLFSWWWMAHAFRERRASESTPQAEPVS</sequence>
<dbReference type="InterPro" id="IPR018639">
    <property type="entry name" value="DUF2062"/>
</dbReference>
<evidence type="ECO:0000259" key="2">
    <source>
        <dbReference type="Pfam" id="PF09835"/>
    </source>
</evidence>
<feature type="transmembrane region" description="Helical" evidence="1">
    <location>
        <begin position="12"/>
        <end position="39"/>
    </location>
</feature>
<dbReference type="Pfam" id="PF09835">
    <property type="entry name" value="DUF2062"/>
    <property type="match status" value="1"/>
</dbReference>
<feature type="transmembrane region" description="Helical" evidence="1">
    <location>
        <begin position="68"/>
        <end position="93"/>
    </location>
</feature>